<gene>
    <name evidence="1" type="ORF">AARE701A_LOCUS11203</name>
</gene>
<organism evidence="1 2">
    <name type="scientific">Arabidopsis arenosa</name>
    <name type="common">Sand rock-cress</name>
    <name type="synonym">Cardaminopsis arenosa</name>
    <dbReference type="NCBI Taxonomy" id="38785"/>
    <lineage>
        <taxon>Eukaryota</taxon>
        <taxon>Viridiplantae</taxon>
        <taxon>Streptophyta</taxon>
        <taxon>Embryophyta</taxon>
        <taxon>Tracheophyta</taxon>
        <taxon>Spermatophyta</taxon>
        <taxon>Magnoliopsida</taxon>
        <taxon>eudicotyledons</taxon>
        <taxon>Gunneridae</taxon>
        <taxon>Pentapetalae</taxon>
        <taxon>rosids</taxon>
        <taxon>malvids</taxon>
        <taxon>Brassicales</taxon>
        <taxon>Brassicaceae</taxon>
        <taxon>Camelineae</taxon>
        <taxon>Arabidopsis</taxon>
    </lineage>
</organism>
<accession>A0A8S2A5G7</accession>
<proteinExistence type="predicted"/>
<keyword evidence="2" id="KW-1185">Reference proteome</keyword>
<evidence type="ECO:0000313" key="2">
    <source>
        <dbReference type="Proteomes" id="UP000682877"/>
    </source>
</evidence>
<dbReference type="AlphaFoldDB" id="A0A8S2A5G7"/>
<dbReference type="Proteomes" id="UP000682877">
    <property type="component" value="Chromosome 4"/>
</dbReference>
<protein>
    <submittedName>
        <fullName evidence="1">Uncharacterized protein</fullName>
    </submittedName>
</protein>
<reference evidence="1" key="1">
    <citation type="submission" date="2021-01" db="EMBL/GenBank/DDBJ databases">
        <authorList>
            <person name="Bezrukov I."/>
        </authorList>
    </citation>
    <scope>NUCLEOTIDE SEQUENCE</scope>
</reference>
<evidence type="ECO:0000313" key="1">
    <source>
        <dbReference type="EMBL" id="CAE6044893.1"/>
    </source>
</evidence>
<name>A0A8S2A5G7_ARAAE</name>
<sequence>MTAAQAAMEQVTQLALLSIGAARRREAPMKTQPLCKRKSILHRKSKATSS</sequence>
<dbReference type="EMBL" id="LR999454">
    <property type="protein sequence ID" value="CAE6044893.1"/>
    <property type="molecule type" value="Genomic_DNA"/>
</dbReference>